<dbReference type="EMBL" id="VICD02000006">
    <property type="protein sequence ID" value="KAB8198719.1"/>
    <property type="molecule type" value="Genomic_DNA"/>
</dbReference>
<evidence type="ECO:0000313" key="2">
    <source>
        <dbReference type="Proteomes" id="UP000320431"/>
    </source>
</evidence>
<accession>A0A508B7B0</accession>
<comment type="caution">
    <text evidence="1">The sequence shown here is derived from an EMBL/GenBank/DDBJ whole genome shotgun (WGS) entry which is preliminary data.</text>
</comment>
<protein>
    <submittedName>
        <fullName evidence="1">Uncharacterized protein</fullName>
    </submittedName>
</protein>
<dbReference type="AlphaFoldDB" id="A0A508B7B0"/>
<evidence type="ECO:0000313" key="1">
    <source>
        <dbReference type="EMBL" id="KAB8198719.1"/>
    </source>
</evidence>
<organism evidence="1 2">
    <name type="scientific">Marilutibacter maris</name>
    <dbReference type="NCBI Taxonomy" id="1605891"/>
    <lineage>
        <taxon>Bacteria</taxon>
        <taxon>Pseudomonadati</taxon>
        <taxon>Pseudomonadota</taxon>
        <taxon>Gammaproteobacteria</taxon>
        <taxon>Lysobacterales</taxon>
        <taxon>Lysobacteraceae</taxon>
        <taxon>Marilutibacter</taxon>
    </lineage>
</organism>
<dbReference type="Proteomes" id="UP000320431">
    <property type="component" value="Unassembled WGS sequence"/>
</dbReference>
<sequence>MSWNDIDADDLAKVSFTTQAQGVRIQREPGPPKIYVEASPEADTKPMLLRTSKALHDRLERVVNGNRSVALQALIEEALDRLESGQECWRVIARDTG</sequence>
<dbReference type="RefSeq" id="WP_141480810.1">
    <property type="nucleotide sequence ID" value="NZ_VICD02000006.1"/>
</dbReference>
<name>A0A508B7B0_9GAMM</name>
<gene>
    <name evidence="1" type="ORF">FKV24_000705</name>
</gene>
<proteinExistence type="predicted"/>
<reference evidence="1 2" key="1">
    <citation type="submission" date="2019-10" db="EMBL/GenBank/DDBJ databases">
        <title>Lysobacter alkalisoli sp. nov., isolated from saline-alkaline soil.</title>
        <authorList>
            <person name="Sun J.-Q."/>
        </authorList>
    </citation>
    <scope>NUCLEOTIDE SEQUENCE [LARGE SCALE GENOMIC DNA]</scope>
    <source>
        <strain evidence="1 2">KCTC 42381</strain>
    </source>
</reference>